<dbReference type="GO" id="GO:0015074">
    <property type="term" value="P:DNA integration"/>
    <property type="evidence" value="ECO:0007669"/>
    <property type="project" value="InterPro"/>
</dbReference>
<keyword evidence="4" id="KW-1185">Reference proteome</keyword>
<feature type="domain" description="Integrase catalytic" evidence="1">
    <location>
        <begin position="1"/>
        <end position="83"/>
    </location>
</feature>
<dbReference type="InterPro" id="IPR036397">
    <property type="entry name" value="RNaseH_sf"/>
</dbReference>
<dbReference type="InterPro" id="IPR012337">
    <property type="entry name" value="RNaseH-like_sf"/>
</dbReference>
<dbReference type="Proteomes" id="UP000681722">
    <property type="component" value="Unassembled WGS sequence"/>
</dbReference>
<gene>
    <name evidence="2" type="ORF">GPM918_LOCUS31315</name>
    <name evidence="3" type="ORF">SRO942_LOCUS31950</name>
</gene>
<dbReference type="InterPro" id="IPR050951">
    <property type="entry name" value="Retrovirus_Pol_polyprotein"/>
</dbReference>
<dbReference type="EMBL" id="CAJOBC010069180">
    <property type="protein sequence ID" value="CAF4236669.1"/>
    <property type="molecule type" value="Genomic_DNA"/>
</dbReference>
<evidence type="ECO:0000313" key="3">
    <source>
        <dbReference type="EMBL" id="CAF4236669.1"/>
    </source>
</evidence>
<dbReference type="GO" id="GO:0003676">
    <property type="term" value="F:nucleic acid binding"/>
    <property type="evidence" value="ECO:0007669"/>
    <property type="project" value="InterPro"/>
</dbReference>
<dbReference type="SUPFAM" id="SSF53098">
    <property type="entry name" value="Ribonuclease H-like"/>
    <property type="match status" value="1"/>
</dbReference>
<dbReference type="OrthoDB" id="10030726at2759"/>
<dbReference type="PANTHER" id="PTHR37984:SF15">
    <property type="entry name" value="INTEGRASE CATALYTIC DOMAIN-CONTAINING PROTEIN"/>
    <property type="match status" value="1"/>
</dbReference>
<evidence type="ECO:0000259" key="1">
    <source>
        <dbReference type="PROSITE" id="PS50994"/>
    </source>
</evidence>
<dbReference type="Proteomes" id="UP000663829">
    <property type="component" value="Unassembled WGS sequence"/>
</dbReference>
<dbReference type="PANTHER" id="PTHR37984">
    <property type="entry name" value="PROTEIN CBG26694"/>
    <property type="match status" value="1"/>
</dbReference>
<dbReference type="EMBL" id="CAJNOQ010015339">
    <property type="protein sequence ID" value="CAF1359628.1"/>
    <property type="molecule type" value="Genomic_DNA"/>
</dbReference>
<dbReference type="InterPro" id="IPR001584">
    <property type="entry name" value="Integrase_cat-core"/>
</dbReference>
<dbReference type="AlphaFoldDB" id="A0A815I2W9"/>
<dbReference type="Gene3D" id="3.30.420.10">
    <property type="entry name" value="Ribonuclease H-like superfamily/Ribonuclease H"/>
    <property type="match status" value="1"/>
</dbReference>
<evidence type="ECO:0000313" key="4">
    <source>
        <dbReference type="Proteomes" id="UP000663829"/>
    </source>
</evidence>
<organism evidence="2 4">
    <name type="scientific">Didymodactylos carnosus</name>
    <dbReference type="NCBI Taxonomy" id="1234261"/>
    <lineage>
        <taxon>Eukaryota</taxon>
        <taxon>Metazoa</taxon>
        <taxon>Spiralia</taxon>
        <taxon>Gnathifera</taxon>
        <taxon>Rotifera</taxon>
        <taxon>Eurotatoria</taxon>
        <taxon>Bdelloidea</taxon>
        <taxon>Philodinida</taxon>
        <taxon>Philodinidae</taxon>
        <taxon>Didymodactylos</taxon>
    </lineage>
</organism>
<accession>A0A815I2W9</accession>
<reference evidence="2" key="1">
    <citation type="submission" date="2021-02" db="EMBL/GenBank/DDBJ databases">
        <authorList>
            <person name="Nowell W R."/>
        </authorList>
    </citation>
    <scope>NUCLEOTIDE SEQUENCE</scope>
</reference>
<comment type="caution">
    <text evidence="2">The sequence shown here is derived from an EMBL/GenBank/DDBJ whole genome shotgun (WGS) entry which is preliminary data.</text>
</comment>
<sequence length="201" mass="23135">MAKLFEAVASRCGVHHIKATTYHPQTNGLTERMNATIAASIGAYVNQQQSDWDEFLPFITFAYNTSRQESTKMAPFTLMFGRDPTLPFDIPKGIVALSAVNDYYLQLRRFLDQAKSTARYSVKQQQDIYKTRFDTGRRDMILQVGQKVFLKQMMAKNLRKFSPKFYGPFEVMKQEGRLNYVVKHVNDGHIEKAHVSRISPI</sequence>
<proteinExistence type="predicted"/>
<name>A0A815I2W9_9BILA</name>
<evidence type="ECO:0000313" key="2">
    <source>
        <dbReference type="EMBL" id="CAF1359628.1"/>
    </source>
</evidence>
<dbReference type="PROSITE" id="PS50994">
    <property type="entry name" value="INTEGRASE"/>
    <property type="match status" value="1"/>
</dbReference>
<protein>
    <recommendedName>
        <fullName evidence="1">Integrase catalytic domain-containing protein</fullName>
    </recommendedName>
</protein>